<dbReference type="SMART" id="SM00060">
    <property type="entry name" value="FN3"/>
    <property type="match status" value="1"/>
</dbReference>
<evidence type="ECO:0000313" key="3">
    <source>
        <dbReference type="EMBL" id="SVC10833.1"/>
    </source>
</evidence>
<dbReference type="SUPFAM" id="SSF49265">
    <property type="entry name" value="Fibronectin type III"/>
    <property type="match status" value="1"/>
</dbReference>
<dbReference type="AlphaFoldDB" id="A0A382JI41"/>
<proteinExistence type="predicted"/>
<protein>
    <recommendedName>
        <fullName evidence="2">Fibronectin type-III domain-containing protein</fullName>
    </recommendedName>
</protein>
<dbReference type="PANTHER" id="PTHR13817:SF73">
    <property type="entry name" value="FIBRONECTIN TYPE-III DOMAIN-CONTAINING PROTEIN"/>
    <property type="match status" value="1"/>
</dbReference>
<dbReference type="InterPro" id="IPR003961">
    <property type="entry name" value="FN3_dom"/>
</dbReference>
<dbReference type="Pfam" id="PF00041">
    <property type="entry name" value="fn3"/>
    <property type="match status" value="1"/>
</dbReference>
<sequence length="119" mass="11937">MSTAVRRWLAVSLTFAVVSTWSMSVASAGTPGAPTGLTGVPGDKQVALSWTAPSVTGGGGGISNYNVEYSPDAGLTWNSVIRAVSTTASYTVTGLTNGTTYALRVSAVNASDVGAFSTA</sequence>
<dbReference type="InterPro" id="IPR050964">
    <property type="entry name" value="Striated_Muscle_Regulatory"/>
</dbReference>
<feature type="domain" description="Fibronectin type-III" evidence="2">
    <location>
        <begin position="30"/>
        <end position="119"/>
    </location>
</feature>
<keyword evidence="1" id="KW-0677">Repeat</keyword>
<dbReference type="InterPro" id="IPR013783">
    <property type="entry name" value="Ig-like_fold"/>
</dbReference>
<dbReference type="Gene3D" id="2.60.40.10">
    <property type="entry name" value="Immunoglobulins"/>
    <property type="match status" value="1"/>
</dbReference>
<accession>A0A382JI41</accession>
<dbReference type="InterPro" id="IPR036116">
    <property type="entry name" value="FN3_sf"/>
</dbReference>
<name>A0A382JI41_9ZZZZ</name>
<reference evidence="3" key="1">
    <citation type="submission" date="2018-05" db="EMBL/GenBank/DDBJ databases">
        <authorList>
            <person name="Lanie J.A."/>
            <person name="Ng W.-L."/>
            <person name="Kazmierczak K.M."/>
            <person name="Andrzejewski T.M."/>
            <person name="Davidsen T.M."/>
            <person name="Wayne K.J."/>
            <person name="Tettelin H."/>
            <person name="Glass J.I."/>
            <person name="Rusch D."/>
            <person name="Podicherti R."/>
            <person name="Tsui H.-C.T."/>
            <person name="Winkler M.E."/>
        </authorList>
    </citation>
    <scope>NUCLEOTIDE SEQUENCE</scope>
</reference>
<dbReference type="CDD" id="cd00063">
    <property type="entry name" value="FN3"/>
    <property type="match status" value="1"/>
</dbReference>
<gene>
    <name evidence="3" type="ORF">METZ01_LOCUS263687</name>
</gene>
<dbReference type="EMBL" id="UINC01074020">
    <property type="protein sequence ID" value="SVC10833.1"/>
    <property type="molecule type" value="Genomic_DNA"/>
</dbReference>
<dbReference type="PRINTS" id="PR00014">
    <property type="entry name" value="FNTYPEIII"/>
</dbReference>
<dbReference type="PROSITE" id="PS50853">
    <property type="entry name" value="FN3"/>
    <property type="match status" value="1"/>
</dbReference>
<evidence type="ECO:0000259" key="2">
    <source>
        <dbReference type="PROSITE" id="PS50853"/>
    </source>
</evidence>
<dbReference type="PANTHER" id="PTHR13817">
    <property type="entry name" value="TITIN"/>
    <property type="match status" value="1"/>
</dbReference>
<evidence type="ECO:0000256" key="1">
    <source>
        <dbReference type="ARBA" id="ARBA00022737"/>
    </source>
</evidence>
<feature type="non-terminal residue" evidence="3">
    <location>
        <position position="119"/>
    </location>
</feature>
<organism evidence="3">
    <name type="scientific">marine metagenome</name>
    <dbReference type="NCBI Taxonomy" id="408172"/>
    <lineage>
        <taxon>unclassified sequences</taxon>
        <taxon>metagenomes</taxon>
        <taxon>ecological metagenomes</taxon>
    </lineage>
</organism>